<comment type="caution">
    <text evidence="4">The sequence shown here is derived from an EMBL/GenBank/DDBJ whole genome shotgun (WGS) entry which is preliminary data.</text>
</comment>
<dbReference type="Proteomes" id="UP000095256">
    <property type="component" value="Unassembled WGS sequence"/>
</dbReference>
<organism evidence="4 5">
    <name type="scientific">Enterococcus rivorum</name>
    <dbReference type="NCBI Taxonomy" id="762845"/>
    <lineage>
        <taxon>Bacteria</taxon>
        <taxon>Bacillati</taxon>
        <taxon>Bacillota</taxon>
        <taxon>Bacilli</taxon>
        <taxon>Lactobacillales</taxon>
        <taxon>Enterococcaceae</taxon>
        <taxon>Enterococcus</taxon>
    </lineage>
</organism>
<proteinExistence type="inferred from homology"/>
<feature type="transmembrane region" description="Helical" evidence="3">
    <location>
        <begin position="220"/>
        <end position="240"/>
    </location>
</feature>
<evidence type="ECO:0000313" key="5">
    <source>
        <dbReference type="Proteomes" id="UP000095256"/>
    </source>
</evidence>
<dbReference type="Gene3D" id="1.25.40.680">
    <property type="entry name" value="Type VII secretion system EssB, C-terminal-like domain"/>
    <property type="match status" value="1"/>
</dbReference>
<evidence type="ECO:0000256" key="3">
    <source>
        <dbReference type="SAM" id="Phobius"/>
    </source>
</evidence>
<dbReference type="AlphaFoldDB" id="A0A1E5KXA8"/>
<evidence type="ECO:0000313" key="4">
    <source>
        <dbReference type="EMBL" id="OEH82299.1"/>
    </source>
</evidence>
<dbReference type="InterPro" id="IPR042565">
    <property type="entry name" value="T7SS_EssB_C"/>
</dbReference>
<evidence type="ECO:0000256" key="2">
    <source>
        <dbReference type="SAM" id="MobiDB-lite"/>
    </source>
</evidence>
<dbReference type="InterPro" id="IPR018778">
    <property type="entry name" value="T7SS_EssB"/>
</dbReference>
<dbReference type="EMBL" id="MIEK01000024">
    <property type="protein sequence ID" value="OEH82299.1"/>
    <property type="molecule type" value="Genomic_DNA"/>
</dbReference>
<gene>
    <name evidence="4" type="ORF">BCR26_13555</name>
</gene>
<evidence type="ECO:0000256" key="1">
    <source>
        <dbReference type="ARBA" id="ARBA00010163"/>
    </source>
</evidence>
<keyword evidence="3" id="KW-0812">Transmembrane</keyword>
<protein>
    <submittedName>
        <fullName evidence="4">Type VII secretion protein EssB</fullName>
    </submittedName>
</protein>
<feature type="compositionally biased region" description="Basic and acidic residues" evidence="2">
    <location>
        <begin position="374"/>
        <end position="385"/>
    </location>
</feature>
<keyword evidence="3" id="KW-1133">Transmembrane helix</keyword>
<name>A0A1E5KXA8_9ENTE</name>
<reference evidence="4 5" key="1">
    <citation type="submission" date="2016-09" db="EMBL/GenBank/DDBJ databases">
        <authorList>
            <person name="Capua I."/>
            <person name="De Benedictis P."/>
            <person name="Joannis T."/>
            <person name="Lombin L.H."/>
            <person name="Cattoli G."/>
        </authorList>
    </citation>
    <scope>NUCLEOTIDE SEQUENCE [LARGE SCALE GENOMIC DNA]</scope>
    <source>
        <strain evidence="4 5">LMG 25899</strain>
    </source>
</reference>
<dbReference type="Pfam" id="PF10140">
    <property type="entry name" value="YukC"/>
    <property type="match status" value="1"/>
</dbReference>
<feature type="compositionally biased region" description="Polar residues" evidence="2">
    <location>
        <begin position="405"/>
        <end position="417"/>
    </location>
</feature>
<keyword evidence="3" id="KW-0472">Membrane</keyword>
<keyword evidence="5" id="KW-1185">Reference proteome</keyword>
<sequence length="417" mass="47876">METAIVLEKQTYNYKKTPQEWVLALRKSEVQVPEEKDLALLKISNPLLLAMTIHWEEDAVTFAYDIPAETISFSTLKEQSKADKLRAMANMGQIADLLELPFTFFIHPENILFDYNLLPKIAYRGLEGKMPPKETNAAVLLRQYKCLIISLFEEKADFTTLYEGQLEIKKGSTFIQTILKAESFTEIQAYLLENYNQTVETTKETTRQVAKSKFLLMKQLSIWMPIVVAILIVPLVYLLFFQMPFKDRMQEADTAFLKNDYEAVITKLEPVKTGSLPFTQKYSLAYSFVQGKQLNDQQKKVILNNITLRSNEAYLDYWIENGRGNLDEALDIAKKLEESDLIIYGITEKIEQVRNDTKLSGTKREEQIDALEKDYQKYDEKRKESLGTADSAEANKKETVKENGTADTTPASQEEAK</sequence>
<dbReference type="STRING" id="762845.BCR26_13555"/>
<dbReference type="Gene3D" id="1.10.510.10">
    <property type="entry name" value="Transferase(Phosphotransferase) domain 1"/>
    <property type="match status" value="1"/>
</dbReference>
<feature type="region of interest" description="Disordered" evidence="2">
    <location>
        <begin position="374"/>
        <end position="417"/>
    </location>
</feature>
<comment type="similarity">
    <text evidence="1">Belongs to the EssB family.</text>
</comment>
<dbReference type="NCBIfam" id="TIGR03926">
    <property type="entry name" value="T7_EssB"/>
    <property type="match status" value="1"/>
</dbReference>
<accession>A0A1E5KXA8</accession>